<dbReference type="RefSeq" id="WP_319836273.1">
    <property type="nucleotide sequence ID" value="NZ_CP137624.1"/>
</dbReference>
<evidence type="ECO:0000313" key="3">
    <source>
        <dbReference type="Proteomes" id="UP001322664"/>
    </source>
</evidence>
<feature type="signal peptide" evidence="1">
    <location>
        <begin position="1"/>
        <end position="22"/>
    </location>
</feature>
<evidence type="ECO:0000256" key="1">
    <source>
        <dbReference type="SAM" id="SignalP"/>
    </source>
</evidence>
<dbReference type="EMBL" id="CP137624">
    <property type="protein sequence ID" value="WPK11203.1"/>
    <property type="molecule type" value="Genomic_DNA"/>
</dbReference>
<keyword evidence="3" id="KW-1185">Reference proteome</keyword>
<proteinExistence type="predicted"/>
<keyword evidence="1" id="KW-0732">Signal</keyword>
<feature type="chain" id="PRO_5047235462" description="Lipoprotein" evidence="1">
    <location>
        <begin position="23"/>
        <end position="149"/>
    </location>
</feature>
<evidence type="ECO:0008006" key="4">
    <source>
        <dbReference type="Google" id="ProtNLM"/>
    </source>
</evidence>
<dbReference type="PROSITE" id="PS51257">
    <property type="entry name" value="PROKAR_LIPOPROTEIN"/>
    <property type="match status" value="1"/>
</dbReference>
<reference evidence="2 3" key="1">
    <citation type="submission" date="2023-09" db="EMBL/GenBank/DDBJ databases">
        <authorList>
            <person name="Page C.A."/>
            <person name="Perez-Diaz I.M."/>
        </authorList>
    </citation>
    <scope>NUCLEOTIDE SEQUENCE [LARGE SCALE GENOMIC DNA]</scope>
    <source>
        <strain evidence="2 3">Ll15</strain>
    </source>
</reference>
<dbReference type="Proteomes" id="UP001322664">
    <property type="component" value="Chromosome"/>
</dbReference>
<protein>
    <recommendedName>
        <fullName evidence="4">Lipoprotein</fullName>
    </recommendedName>
</protein>
<sequence length="149" mass="17144">MMKKFFSILPIMLLSAFLIACSDEEKATKEQTNMDSEMVADASDFHHSGYVNKLNQLITWTDAGVMISGTWLKELPTDTTDLDMVLEKELAEPHKRFEKIYENAEIKTDGLKYYIKLDDELTLAFEKIGPRTIKDSQGIEYYTKKYPGE</sequence>
<name>A0ABZ0RSJ5_9BACI</name>
<accession>A0ABZ0RSJ5</accession>
<organism evidence="2 3">
    <name type="scientific">Lysinibacillus louembei</name>
    <dbReference type="NCBI Taxonomy" id="1470088"/>
    <lineage>
        <taxon>Bacteria</taxon>
        <taxon>Bacillati</taxon>
        <taxon>Bacillota</taxon>
        <taxon>Bacilli</taxon>
        <taxon>Bacillales</taxon>
        <taxon>Bacillaceae</taxon>
        <taxon>Lysinibacillus</taxon>
    </lineage>
</organism>
<evidence type="ECO:0000313" key="2">
    <source>
        <dbReference type="EMBL" id="WPK11203.1"/>
    </source>
</evidence>
<gene>
    <name evidence="2" type="ORF">R6U77_15095</name>
</gene>